<reference evidence="9" key="1">
    <citation type="submission" date="2017-05" db="EMBL/GenBank/DDBJ databases">
        <authorList>
            <person name="Barney B.M."/>
        </authorList>
    </citation>
    <scope>NUCLEOTIDE SEQUENCE [LARGE SCALE GENOMIC DNA]</scope>
    <source>
        <strain evidence="9">PSBB022</strain>
    </source>
</reference>
<evidence type="ECO:0000313" key="9">
    <source>
        <dbReference type="Proteomes" id="UP000216101"/>
    </source>
</evidence>
<evidence type="ECO:0000256" key="2">
    <source>
        <dbReference type="ARBA" id="ARBA00009399"/>
    </source>
</evidence>
<evidence type="ECO:0000256" key="4">
    <source>
        <dbReference type="ARBA" id="ARBA00022989"/>
    </source>
</evidence>
<evidence type="ECO:0000313" key="8">
    <source>
        <dbReference type="EMBL" id="OZY84740.1"/>
    </source>
</evidence>
<feature type="domain" description="GtrA/DPMS transmembrane" evidence="7">
    <location>
        <begin position="7"/>
        <end position="127"/>
    </location>
</feature>
<dbReference type="PANTHER" id="PTHR38459:SF1">
    <property type="entry name" value="PROPHAGE BACTOPRENOL-LINKED GLUCOSE TRANSLOCASE HOMOLOG"/>
    <property type="match status" value="1"/>
</dbReference>
<dbReference type="AlphaFoldDB" id="A0A266Q4G4"/>
<evidence type="ECO:0000259" key="7">
    <source>
        <dbReference type="Pfam" id="PF04138"/>
    </source>
</evidence>
<keyword evidence="5 6" id="KW-0472">Membrane</keyword>
<protein>
    <recommendedName>
        <fullName evidence="7">GtrA/DPMS transmembrane domain-containing protein</fullName>
    </recommendedName>
</protein>
<gene>
    <name evidence="8" type="ORF">CBP51_16360</name>
</gene>
<evidence type="ECO:0000256" key="1">
    <source>
        <dbReference type="ARBA" id="ARBA00004141"/>
    </source>
</evidence>
<dbReference type="InterPro" id="IPR007267">
    <property type="entry name" value="GtrA_DPMS_TM"/>
</dbReference>
<dbReference type="RefSeq" id="WP_094985759.1">
    <property type="nucleotide sequence ID" value="NZ_NHNI01000002.1"/>
</dbReference>
<sequence>MKRFALFVGIGGISSLFQFLLLIIFVETKLLTEVTGSAAGYLLSSLFNYWANYRFTFKSTRSHAQAFPRFVVAVGIGLSCNTLIFATSLWLFDNYLPIPWVENYLAAQFIATGITVFINFAVQKIWIYRNH</sequence>
<dbReference type="EMBL" id="NHNI01000002">
    <property type="protein sequence ID" value="OZY84740.1"/>
    <property type="molecule type" value="Genomic_DNA"/>
</dbReference>
<dbReference type="Proteomes" id="UP000216101">
    <property type="component" value="Unassembled WGS sequence"/>
</dbReference>
<feature type="transmembrane region" description="Helical" evidence="6">
    <location>
        <begin position="7"/>
        <end position="26"/>
    </location>
</feature>
<organism evidence="8 9">
    <name type="scientific">Cellvibrio mixtus</name>
    <dbReference type="NCBI Taxonomy" id="39650"/>
    <lineage>
        <taxon>Bacteria</taxon>
        <taxon>Pseudomonadati</taxon>
        <taxon>Pseudomonadota</taxon>
        <taxon>Gammaproteobacteria</taxon>
        <taxon>Cellvibrionales</taxon>
        <taxon>Cellvibrionaceae</taxon>
        <taxon>Cellvibrio</taxon>
    </lineage>
</organism>
<keyword evidence="4 6" id="KW-1133">Transmembrane helix</keyword>
<feature type="transmembrane region" description="Helical" evidence="6">
    <location>
        <begin position="38"/>
        <end position="55"/>
    </location>
</feature>
<name>A0A266Q4G4_9GAMM</name>
<dbReference type="InterPro" id="IPR051401">
    <property type="entry name" value="GtrA_CellWall_Glycosyl"/>
</dbReference>
<keyword evidence="3 6" id="KW-0812">Transmembrane</keyword>
<feature type="transmembrane region" description="Helical" evidence="6">
    <location>
        <begin position="104"/>
        <end position="122"/>
    </location>
</feature>
<comment type="subcellular location">
    <subcellularLocation>
        <location evidence="1">Membrane</location>
        <topology evidence="1">Multi-pass membrane protein</topology>
    </subcellularLocation>
</comment>
<accession>A0A266Q4G4</accession>
<dbReference type="GO" id="GO:0000271">
    <property type="term" value="P:polysaccharide biosynthetic process"/>
    <property type="evidence" value="ECO:0007669"/>
    <property type="project" value="InterPro"/>
</dbReference>
<dbReference type="PANTHER" id="PTHR38459">
    <property type="entry name" value="PROPHAGE BACTOPRENOL-LINKED GLUCOSE TRANSLOCASE HOMOLOG"/>
    <property type="match status" value="1"/>
</dbReference>
<evidence type="ECO:0000256" key="6">
    <source>
        <dbReference type="SAM" id="Phobius"/>
    </source>
</evidence>
<dbReference type="Pfam" id="PF04138">
    <property type="entry name" value="GtrA_DPMS_TM"/>
    <property type="match status" value="1"/>
</dbReference>
<keyword evidence="9" id="KW-1185">Reference proteome</keyword>
<feature type="transmembrane region" description="Helical" evidence="6">
    <location>
        <begin position="67"/>
        <end position="92"/>
    </location>
</feature>
<dbReference type="GO" id="GO:0005886">
    <property type="term" value="C:plasma membrane"/>
    <property type="evidence" value="ECO:0007669"/>
    <property type="project" value="TreeGrafter"/>
</dbReference>
<comment type="similarity">
    <text evidence="2">Belongs to the GtrA family.</text>
</comment>
<evidence type="ECO:0000256" key="3">
    <source>
        <dbReference type="ARBA" id="ARBA00022692"/>
    </source>
</evidence>
<proteinExistence type="inferred from homology"/>
<evidence type="ECO:0000256" key="5">
    <source>
        <dbReference type="ARBA" id="ARBA00023136"/>
    </source>
</evidence>
<comment type="caution">
    <text evidence="8">The sequence shown here is derived from an EMBL/GenBank/DDBJ whole genome shotgun (WGS) entry which is preliminary data.</text>
</comment>